<sequence length="165" mass="18441">MYVCEYGGRCITPPCIQYLILHLTEPNSSQQAYVLGIVQHGTPYPVSRIPYPTPLNPPPPPGISSLPLRLNTVEPGDRTPAVHPIHLNNDDDNNNNNNHIQQLISQKTQIPIGQRRRDPEHPARTTTQETKKTNIRKISQKEEDYPPTKPAPSHGIGSCPLPKKK</sequence>
<feature type="region of interest" description="Disordered" evidence="1">
    <location>
        <begin position="75"/>
        <end position="165"/>
    </location>
</feature>
<accession>A0A395IC58</accession>
<proteinExistence type="predicted"/>
<reference evidence="2 3" key="1">
    <citation type="submission" date="2018-02" db="EMBL/GenBank/DDBJ databases">
        <title>The genomes of Aspergillus section Nigri reveals drivers in fungal speciation.</title>
        <authorList>
            <consortium name="DOE Joint Genome Institute"/>
            <person name="Vesth T.C."/>
            <person name="Nybo J."/>
            <person name="Theobald S."/>
            <person name="Brandl J."/>
            <person name="Frisvad J.C."/>
            <person name="Nielsen K.F."/>
            <person name="Lyhne E.K."/>
            <person name="Kogle M.E."/>
            <person name="Kuo A."/>
            <person name="Riley R."/>
            <person name="Clum A."/>
            <person name="Nolan M."/>
            <person name="Lipzen A."/>
            <person name="Salamov A."/>
            <person name="Henrissat B."/>
            <person name="Wiebenga A."/>
            <person name="De vries R.P."/>
            <person name="Grigoriev I.V."/>
            <person name="Mortensen U.H."/>
            <person name="Andersen M.R."/>
            <person name="Baker S.E."/>
        </authorList>
    </citation>
    <scope>NUCLEOTIDE SEQUENCE [LARGE SCALE GENOMIC DNA]</scope>
    <source>
        <strain evidence="2 3">CBS 101889</strain>
    </source>
</reference>
<dbReference type="GeneID" id="37205309"/>
<dbReference type="Proteomes" id="UP000248961">
    <property type="component" value="Unassembled WGS sequence"/>
</dbReference>
<protein>
    <submittedName>
        <fullName evidence="2">Uncharacterized protein</fullName>
    </submittedName>
</protein>
<evidence type="ECO:0000313" key="3">
    <source>
        <dbReference type="Proteomes" id="UP000248961"/>
    </source>
</evidence>
<name>A0A395IC58_ASPHC</name>
<feature type="compositionally biased region" description="Polar residues" evidence="1">
    <location>
        <begin position="99"/>
        <end position="111"/>
    </location>
</feature>
<evidence type="ECO:0000256" key="1">
    <source>
        <dbReference type="SAM" id="MobiDB-lite"/>
    </source>
</evidence>
<dbReference type="EMBL" id="KZ824268">
    <property type="protein sequence ID" value="RAL16678.1"/>
    <property type="molecule type" value="Genomic_DNA"/>
</dbReference>
<evidence type="ECO:0000313" key="2">
    <source>
        <dbReference type="EMBL" id="RAL16678.1"/>
    </source>
</evidence>
<organism evidence="2 3">
    <name type="scientific">Aspergillus homomorphus (strain CBS 101889)</name>
    <dbReference type="NCBI Taxonomy" id="1450537"/>
    <lineage>
        <taxon>Eukaryota</taxon>
        <taxon>Fungi</taxon>
        <taxon>Dikarya</taxon>
        <taxon>Ascomycota</taxon>
        <taxon>Pezizomycotina</taxon>
        <taxon>Eurotiomycetes</taxon>
        <taxon>Eurotiomycetidae</taxon>
        <taxon>Eurotiales</taxon>
        <taxon>Aspergillaceae</taxon>
        <taxon>Aspergillus</taxon>
        <taxon>Aspergillus subgen. Circumdati</taxon>
    </lineage>
</organism>
<keyword evidence="3" id="KW-1185">Reference proteome</keyword>
<dbReference type="RefSeq" id="XP_025555832.1">
    <property type="nucleotide sequence ID" value="XM_025701020.1"/>
</dbReference>
<dbReference type="AlphaFoldDB" id="A0A395IC58"/>
<dbReference type="VEuPathDB" id="FungiDB:BO97DRAFT_72676"/>
<gene>
    <name evidence="2" type="ORF">BO97DRAFT_72676</name>
</gene>